<dbReference type="PANTHER" id="PTHR47782:SF12">
    <property type="entry name" value="ZN(II)2CYS6 TRANSCRIPTION FACTOR (EUROFUNG)"/>
    <property type="match status" value="1"/>
</dbReference>
<dbReference type="AlphaFoldDB" id="A0A9W9KJH2"/>
<dbReference type="GO" id="GO:0005634">
    <property type="term" value="C:nucleus"/>
    <property type="evidence" value="ECO:0007669"/>
    <property type="project" value="UniProtKB-SubCell"/>
</dbReference>
<organism evidence="10 11">
    <name type="scientific">Penicillium angulare</name>
    <dbReference type="NCBI Taxonomy" id="116970"/>
    <lineage>
        <taxon>Eukaryota</taxon>
        <taxon>Fungi</taxon>
        <taxon>Dikarya</taxon>
        <taxon>Ascomycota</taxon>
        <taxon>Pezizomycotina</taxon>
        <taxon>Eurotiomycetes</taxon>
        <taxon>Eurotiomycetidae</taxon>
        <taxon>Eurotiales</taxon>
        <taxon>Aspergillaceae</taxon>
        <taxon>Penicillium</taxon>
    </lineage>
</organism>
<keyword evidence="3" id="KW-0862">Zinc</keyword>
<evidence type="ECO:0000313" key="11">
    <source>
        <dbReference type="Proteomes" id="UP001149165"/>
    </source>
</evidence>
<feature type="transmembrane region" description="Helical" evidence="8">
    <location>
        <begin position="259"/>
        <end position="276"/>
    </location>
</feature>
<comment type="subcellular location">
    <subcellularLocation>
        <location evidence="1">Nucleus</location>
    </subcellularLocation>
</comment>
<evidence type="ECO:0000256" key="7">
    <source>
        <dbReference type="ARBA" id="ARBA00023242"/>
    </source>
</evidence>
<keyword evidence="8" id="KW-0472">Membrane</keyword>
<dbReference type="GO" id="GO:0000981">
    <property type="term" value="F:DNA-binding transcription factor activity, RNA polymerase II-specific"/>
    <property type="evidence" value="ECO:0007669"/>
    <property type="project" value="TreeGrafter"/>
</dbReference>
<keyword evidence="11" id="KW-1185">Reference proteome</keyword>
<dbReference type="OrthoDB" id="189997at2759"/>
<dbReference type="PANTHER" id="PTHR47782">
    <property type="entry name" value="ZN(II)2CYS6 TRANSCRIPTION FACTOR (EUROFUNG)-RELATED"/>
    <property type="match status" value="1"/>
</dbReference>
<dbReference type="Pfam" id="PF04082">
    <property type="entry name" value="Fungal_trans"/>
    <property type="match status" value="1"/>
</dbReference>
<evidence type="ECO:0000256" key="6">
    <source>
        <dbReference type="ARBA" id="ARBA00023163"/>
    </source>
</evidence>
<keyword evidence="6" id="KW-0804">Transcription</keyword>
<dbReference type="GO" id="GO:0043565">
    <property type="term" value="F:sequence-specific DNA binding"/>
    <property type="evidence" value="ECO:0007669"/>
    <property type="project" value="TreeGrafter"/>
</dbReference>
<keyword evidence="8" id="KW-1133">Transmembrane helix</keyword>
<dbReference type="CDD" id="cd12148">
    <property type="entry name" value="fungal_TF_MHR"/>
    <property type="match status" value="1"/>
</dbReference>
<dbReference type="GO" id="GO:0045944">
    <property type="term" value="P:positive regulation of transcription by RNA polymerase II"/>
    <property type="evidence" value="ECO:0007669"/>
    <property type="project" value="TreeGrafter"/>
</dbReference>
<gene>
    <name evidence="10" type="ORF">N7456_005604</name>
</gene>
<dbReference type="EMBL" id="JAPQKH010000003">
    <property type="protein sequence ID" value="KAJ5108929.1"/>
    <property type="molecule type" value="Genomic_DNA"/>
</dbReference>
<dbReference type="InterPro" id="IPR052202">
    <property type="entry name" value="Yeast_MetPath_Reg"/>
</dbReference>
<comment type="caution">
    <text evidence="10">The sequence shown here is derived from an EMBL/GenBank/DDBJ whole genome shotgun (WGS) entry which is preliminary data.</text>
</comment>
<feature type="domain" description="Xylanolytic transcriptional activator regulatory" evidence="9">
    <location>
        <begin position="1"/>
        <end position="70"/>
    </location>
</feature>
<evidence type="ECO:0000256" key="2">
    <source>
        <dbReference type="ARBA" id="ARBA00022723"/>
    </source>
</evidence>
<protein>
    <recommendedName>
        <fullName evidence="9">Xylanolytic transcriptional activator regulatory domain-containing protein</fullName>
    </recommendedName>
</protein>
<dbReference type="SMART" id="SM00906">
    <property type="entry name" value="Fungal_trans"/>
    <property type="match status" value="1"/>
</dbReference>
<evidence type="ECO:0000313" key="10">
    <source>
        <dbReference type="EMBL" id="KAJ5108929.1"/>
    </source>
</evidence>
<reference evidence="10" key="2">
    <citation type="journal article" date="2023" name="IMA Fungus">
        <title>Comparative genomic study of the Penicillium genus elucidates a diverse pangenome and 15 lateral gene transfer events.</title>
        <authorList>
            <person name="Petersen C."/>
            <person name="Sorensen T."/>
            <person name="Nielsen M.R."/>
            <person name="Sondergaard T.E."/>
            <person name="Sorensen J.L."/>
            <person name="Fitzpatrick D.A."/>
            <person name="Frisvad J.C."/>
            <person name="Nielsen K.L."/>
        </authorList>
    </citation>
    <scope>NUCLEOTIDE SEQUENCE</scope>
    <source>
        <strain evidence="10">IBT 30069</strain>
    </source>
</reference>
<dbReference type="GO" id="GO:0008270">
    <property type="term" value="F:zinc ion binding"/>
    <property type="evidence" value="ECO:0007669"/>
    <property type="project" value="InterPro"/>
</dbReference>
<keyword evidence="5" id="KW-0238">DNA-binding</keyword>
<evidence type="ECO:0000256" key="8">
    <source>
        <dbReference type="SAM" id="Phobius"/>
    </source>
</evidence>
<reference evidence="10" key="1">
    <citation type="submission" date="2022-11" db="EMBL/GenBank/DDBJ databases">
        <authorList>
            <person name="Petersen C."/>
        </authorList>
    </citation>
    <scope>NUCLEOTIDE SEQUENCE</scope>
    <source>
        <strain evidence="10">IBT 30069</strain>
    </source>
</reference>
<dbReference type="GO" id="GO:0006351">
    <property type="term" value="P:DNA-templated transcription"/>
    <property type="evidence" value="ECO:0007669"/>
    <property type="project" value="InterPro"/>
</dbReference>
<keyword evidence="4" id="KW-0805">Transcription regulation</keyword>
<dbReference type="Proteomes" id="UP001149165">
    <property type="component" value="Unassembled WGS sequence"/>
</dbReference>
<feature type="transmembrane region" description="Helical" evidence="8">
    <location>
        <begin position="227"/>
        <end position="247"/>
    </location>
</feature>
<evidence type="ECO:0000259" key="9">
    <source>
        <dbReference type="SMART" id="SM00906"/>
    </source>
</evidence>
<evidence type="ECO:0000256" key="3">
    <source>
        <dbReference type="ARBA" id="ARBA00022833"/>
    </source>
</evidence>
<sequence length="397" mass="45078">MAIRHCVELGYHRSTKKYRASADSLTKEISKRCFWVAYDLDCVASFILGRPKGIPDNAIDVELPFDIDDENITFGGFLRPPRSSPGEPRTSMTGVIHVIKLRQLWSKISDNLYPNVFRLAGNDSHDSTLVEQLRQELEEWHSGAPDELDTSNASPFSVFDSPNWFHIAYDYSILLLYRPRITCSLATQGDLQKTQPIDAAFQICADASRDICQRYRRLYQARRRIQFTWGSLHILFLAGLTFNYCLWRSRRLRESTPQSVVVNTCMACTTLLVIIAERWSQASSYRDIFESLSERTINMMSGDNCNTQTDEMGFSPSAQVAELLAPLASNSGIDTDGLDWMNHDHNRARPPDVEPYAPFQEWIMGLDYVPSGGDPQWFTQELLNDMGEFATLSGNNG</sequence>
<proteinExistence type="predicted"/>
<evidence type="ECO:0000256" key="1">
    <source>
        <dbReference type="ARBA" id="ARBA00004123"/>
    </source>
</evidence>
<evidence type="ECO:0000256" key="4">
    <source>
        <dbReference type="ARBA" id="ARBA00023015"/>
    </source>
</evidence>
<accession>A0A9W9KJH2</accession>
<keyword evidence="2" id="KW-0479">Metal-binding</keyword>
<keyword evidence="8" id="KW-0812">Transmembrane</keyword>
<evidence type="ECO:0000256" key="5">
    <source>
        <dbReference type="ARBA" id="ARBA00023125"/>
    </source>
</evidence>
<keyword evidence="7" id="KW-0539">Nucleus</keyword>
<name>A0A9W9KJH2_9EURO</name>
<dbReference type="InterPro" id="IPR007219">
    <property type="entry name" value="XnlR_reg_dom"/>
</dbReference>